<comment type="caution">
    <text evidence="2">The sequence shown here is derived from an EMBL/GenBank/DDBJ whole genome shotgun (WGS) entry which is preliminary data.</text>
</comment>
<dbReference type="AlphaFoldDB" id="A0AAV3UCA6"/>
<name>A0AAV3UCA6_9EURY</name>
<organism evidence="2 3">
    <name type="scientific">Haladaptatus pallidirubidus</name>
    <dbReference type="NCBI Taxonomy" id="1008152"/>
    <lineage>
        <taxon>Archaea</taxon>
        <taxon>Methanobacteriati</taxon>
        <taxon>Methanobacteriota</taxon>
        <taxon>Stenosarchaea group</taxon>
        <taxon>Halobacteria</taxon>
        <taxon>Halobacteriales</taxon>
        <taxon>Haladaptataceae</taxon>
        <taxon>Haladaptatus</taxon>
    </lineage>
</organism>
<reference evidence="2 3" key="1">
    <citation type="journal article" date="2019" name="Int. J. Syst. Evol. Microbiol.">
        <title>The Global Catalogue of Microorganisms (GCM) 10K type strain sequencing project: providing services to taxonomists for standard genome sequencing and annotation.</title>
        <authorList>
            <consortium name="The Broad Institute Genomics Platform"/>
            <consortium name="The Broad Institute Genome Sequencing Center for Infectious Disease"/>
            <person name="Wu L."/>
            <person name="Ma J."/>
        </authorList>
    </citation>
    <scope>NUCLEOTIDE SEQUENCE [LARGE SCALE GENOMIC DNA]</scope>
    <source>
        <strain evidence="2 3">JCM 17504</strain>
    </source>
</reference>
<protein>
    <submittedName>
        <fullName evidence="2">Uncharacterized protein</fullName>
    </submittedName>
</protein>
<proteinExistence type="predicted"/>
<sequence>MQSYIDYTHRYTGLVPCKEQLVDQYSGLVGVVDTPWNSPASIVNNIEKSALSCSFTFTPGGSNLSDYQDNRLNRRRTVAGDSPSRQSPHHRSLATTTMTHETSSSYEGTAIGTFGKCPLSDEFSGGVAA</sequence>
<evidence type="ECO:0000256" key="1">
    <source>
        <dbReference type="SAM" id="MobiDB-lite"/>
    </source>
</evidence>
<accession>A0AAV3UCA6</accession>
<dbReference type="Proteomes" id="UP001501729">
    <property type="component" value="Unassembled WGS sequence"/>
</dbReference>
<feature type="compositionally biased region" description="Polar residues" evidence="1">
    <location>
        <begin position="93"/>
        <end position="106"/>
    </location>
</feature>
<feature type="region of interest" description="Disordered" evidence="1">
    <location>
        <begin position="60"/>
        <end position="106"/>
    </location>
</feature>
<keyword evidence="3" id="KW-1185">Reference proteome</keyword>
<evidence type="ECO:0000313" key="2">
    <source>
        <dbReference type="EMBL" id="GAA5041784.1"/>
    </source>
</evidence>
<evidence type="ECO:0000313" key="3">
    <source>
        <dbReference type="Proteomes" id="UP001501729"/>
    </source>
</evidence>
<dbReference type="EMBL" id="BAABKX010000001">
    <property type="protein sequence ID" value="GAA5041784.1"/>
    <property type="molecule type" value="Genomic_DNA"/>
</dbReference>
<gene>
    <name evidence="2" type="ORF">GCM10025751_04340</name>
</gene>